<evidence type="ECO:0000256" key="2">
    <source>
        <dbReference type="SAM" id="Coils"/>
    </source>
</evidence>
<dbReference type="EMBL" id="JASPKY010000078">
    <property type="protein sequence ID" value="KAK9739158.1"/>
    <property type="molecule type" value="Genomic_DNA"/>
</dbReference>
<accession>A0AAW1LZQ3</accession>
<dbReference type="GO" id="GO:0003676">
    <property type="term" value="F:nucleic acid binding"/>
    <property type="evidence" value="ECO:0007669"/>
    <property type="project" value="InterPro"/>
</dbReference>
<dbReference type="Pfam" id="PF17919">
    <property type="entry name" value="RT_RNaseH_2"/>
    <property type="match status" value="1"/>
</dbReference>
<dbReference type="Gene3D" id="3.30.420.10">
    <property type="entry name" value="Ribonuclease H-like superfamily/Ribonuclease H"/>
    <property type="match status" value="1"/>
</dbReference>
<keyword evidence="6" id="KW-1185">Reference proteome</keyword>
<evidence type="ECO:0000313" key="5">
    <source>
        <dbReference type="EMBL" id="KAK9739158.1"/>
    </source>
</evidence>
<dbReference type="GO" id="GO:0042575">
    <property type="term" value="C:DNA polymerase complex"/>
    <property type="evidence" value="ECO:0007669"/>
    <property type="project" value="UniProtKB-ARBA"/>
</dbReference>
<feature type="compositionally biased region" description="Polar residues" evidence="3">
    <location>
        <begin position="338"/>
        <end position="349"/>
    </location>
</feature>
<dbReference type="GO" id="GO:0003964">
    <property type="term" value="F:RNA-directed DNA polymerase activity"/>
    <property type="evidence" value="ECO:0007669"/>
    <property type="project" value="UniProtKB-EC"/>
</dbReference>
<evidence type="ECO:0000313" key="6">
    <source>
        <dbReference type="Proteomes" id="UP001458880"/>
    </source>
</evidence>
<proteinExistence type="predicted"/>
<dbReference type="InterPro" id="IPR036397">
    <property type="entry name" value="RNaseH_sf"/>
</dbReference>
<dbReference type="InterPro" id="IPR012337">
    <property type="entry name" value="RNaseH-like_sf"/>
</dbReference>
<dbReference type="Pfam" id="PF00665">
    <property type="entry name" value="rve"/>
    <property type="match status" value="1"/>
</dbReference>
<dbReference type="Pfam" id="PF17921">
    <property type="entry name" value="Integrase_H2C2"/>
    <property type="match status" value="1"/>
</dbReference>
<dbReference type="InterPro" id="IPR050951">
    <property type="entry name" value="Retrovirus_Pol_polyprotein"/>
</dbReference>
<dbReference type="FunFam" id="3.30.420.10:FF:000063">
    <property type="entry name" value="Retrovirus-related Pol polyprotein from transposon 297-like Protein"/>
    <property type="match status" value="1"/>
</dbReference>
<gene>
    <name evidence="5" type="ORF">QE152_g9251</name>
</gene>
<dbReference type="PANTHER" id="PTHR37984">
    <property type="entry name" value="PROTEIN CBG26694"/>
    <property type="match status" value="1"/>
</dbReference>
<dbReference type="PROSITE" id="PS50994">
    <property type="entry name" value="INTEGRASE"/>
    <property type="match status" value="1"/>
</dbReference>
<dbReference type="InterPro" id="IPR041588">
    <property type="entry name" value="Integrase_H2C2"/>
</dbReference>
<evidence type="ECO:0000256" key="1">
    <source>
        <dbReference type="ARBA" id="ARBA00012493"/>
    </source>
</evidence>
<evidence type="ECO:0000256" key="3">
    <source>
        <dbReference type="SAM" id="MobiDB-lite"/>
    </source>
</evidence>
<dbReference type="EC" id="2.7.7.49" evidence="1"/>
<dbReference type="InterPro" id="IPR001584">
    <property type="entry name" value="Integrase_cat-core"/>
</dbReference>
<dbReference type="InterPro" id="IPR041577">
    <property type="entry name" value="RT_RNaseH_2"/>
</dbReference>
<dbReference type="InterPro" id="IPR043502">
    <property type="entry name" value="DNA/RNA_pol_sf"/>
</dbReference>
<dbReference type="GO" id="GO:0015074">
    <property type="term" value="P:DNA integration"/>
    <property type="evidence" value="ECO:0007669"/>
    <property type="project" value="InterPro"/>
</dbReference>
<dbReference type="SUPFAM" id="SSF53098">
    <property type="entry name" value="Ribonuclease H-like"/>
    <property type="match status" value="1"/>
</dbReference>
<feature type="coiled-coil region" evidence="2">
    <location>
        <begin position="153"/>
        <end position="180"/>
    </location>
</feature>
<comment type="caution">
    <text evidence="5">The sequence shown here is derived from an EMBL/GenBank/DDBJ whole genome shotgun (WGS) entry which is preliminary data.</text>
</comment>
<keyword evidence="2" id="KW-0175">Coiled coil</keyword>
<dbReference type="SUPFAM" id="SSF56672">
    <property type="entry name" value="DNA/RNA polymerases"/>
    <property type="match status" value="1"/>
</dbReference>
<sequence>MVKTKQLLRSKVWFPNIDKMVELEIKTCSACQIVTPQHTRDPVVGTELPSAPWENLDIDFAGPYPGGKYLLILIDEHTRYPIVEVISALDAQTVTKKLRHIFAMFGLPKRLKSDNGPPFSGNNFKVFLDEFNIEHHRITPYWPEANGLAERSVRTVKKAILCANIENKNLKEELDNFLLNYRSTQHSTTGQSPFSAIFNRNVRNTLPTIIPYDNSELRKTDRINKEKQISQANKKRNIKEHNLQIGDIVICKQNQTDKLTPAFNPLPYKITLIKVHYNPDYSLGLITDASPYGLGSVLCHILPDGQERPIAYASRRLTAAEKSYAQVEREDHEISNEFGETTNSDNPNEVVSKEIEIAGPSRPKRNIKPPDRLIYER</sequence>
<protein>
    <recommendedName>
        <fullName evidence="1">RNA-directed DNA polymerase</fullName>
        <ecNumber evidence="1">2.7.7.49</ecNumber>
    </recommendedName>
</protein>
<feature type="compositionally biased region" description="Basic and acidic residues" evidence="3">
    <location>
        <begin position="368"/>
        <end position="377"/>
    </location>
</feature>
<dbReference type="AlphaFoldDB" id="A0AAW1LZQ3"/>
<feature type="domain" description="Integrase catalytic" evidence="4">
    <location>
        <begin position="48"/>
        <end position="201"/>
    </location>
</feature>
<name>A0AAW1LZQ3_POPJA</name>
<dbReference type="PANTHER" id="PTHR37984:SF11">
    <property type="entry name" value="INTEGRASE CATALYTIC DOMAIN-CONTAINING PROTEIN"/>
    <property type="match status" value="1"/>
</dbReference>
<evidence type="ECO:0000259" key="4">
    <source>
        <dbReference type="PROSITE" id="PS50994"/>
    </source>
</evidence>
<dbReference type="Proteomes" id="UP001458880">
    <property type="component" value="Unassembled WGS sequence"/>
</dbReference>
<feature type="region of interest" description="Disordered" evidence="3">
    <location>
        <begin position="330"/>
        <end position="377"/>
    </location>
</feature>
<reference evidence="5 6" key="1">
    <citation type="journal article" date="2024" name="BMC Genomics">
        <title>De novo assembly and annotation of Popillia japonica's genome with initial clues to its potential as an invasive pest.</title>
        <authorList>
            <person name="Cucini C."/>
            <person name="Boschi S."/>
            <person name="Funari R."/>
            <person name="Cardaioli E."/>
            <person name="Iannotti N."/>
            <person name="Marturano G."/>
            <person name="Paoli F."/>
            <person name="Bruttini M."/>
            <person name="Carapelli A."/>
            <person name="Frati F."/>
            <person name="Nardi F."/>
        </authorList>
    </citation>
    <scope>NUCLEOTIDE SEQUENCE [LARGE SCALE GENOMIC DNA]</scope>
    <source>
        <strain evidence="5">DMR45628</strain>
    </source>
</reference>
<organism evidence="5 6">
    <name type="scientific">Popillia japonica</name>
    <name type="common">Japanese beetle</name>
    <dbReference type="NCBI Taxonomy" id="7064"/>
    <lineage>
        <taxon>Eukaryota</taxon>
        <taxon>Metazoa</taxon>
        <taxon>Ecdysozoa</taxon>
        <taxon>Arthropoda</taxon>
        <taxon>Hexapoda</taxon>
        <taxon>Insecta</taxon>
        <taxon>Pterygota</taxon>
        <taxon>Neoptera</taxon>
        <taxon>Endopterygota</taxon>
        <taxon>Coleoptera</taxon>
        <taxon>Polyphaga</taxon>
        <taxon>Scarabaeiformia</taxon>
        <taxon>Scarabaeidae</taxon>
        <taxon>Rutelinae</taxon>
        <taxon>Popillia</taxon>
    </lineage>
</organism>